<feature type="compositionally biased region" description="Pro residues" evidence="1">
    <location>
        <begin position="1"/>
        <end position="12"/>
    </location>
</feature>
<evidence type="ECO:0000313" key="3">
    <source>
        <dbReference type="Proteomes" id="UP000799766"/>
    </source>
</evidence>
<feature type="compositionally biased region" description="Polar residues" evidence="1">
    <location>
        <begin position="34"/>
        <end position="45"/>
    </location>
</feature>
<feature type="region of interest" description="Disordered" evidence="1">
    <location>
        <begin position="1"/>
        <end position="192"/>
    </location>
</feature>
<dbReference type="Proteomes" id="UP000799766">
    <property type="component" value="Unassembled WGS sequence"/>
</dbReference>
<feature type="compositionally biased region" description="Low complexity" evidence="1">
    <location>
        <begin position="111"/>
        <end position="133"/>
    </location>
</feature>
<accession>A0A6A6P539</accession>
<evidence type="ECO:0000256" key="1">
    <source>
        <dbReference type="SAM" id="MobiDB-lite"/>
    </source>
</evidence>
<gene>
    <name evidence="2" type="ORF">BDY21DRAFT_410125</name>
</gene>
<reference evidence="2" key="1">
    <citation type="journal article" date="2020" name="Stud. Mycol.">
        <title>101 Dothideomycetes genomes: a test case for predicting lifestyles and emergence of pathogens.</title>
        <authorList>
            <person name="Haridas S."/>
            <person name="Albert R."/>
            <person name="Binder M."/>
            <person name="Bloem J."/>
            <person name="Labutti K."/>
            <person name="Salamov A."/>
            <person name="Andreopoulos B."/>
            <person name="Baker S."/>
            <person name="Barry K."/>
            <person name="Bills G."/>
            <person name="Bluhm B."/>
            <person name="Cannon C."/>
            <person name="Castanera R."/>
            <person name="Culley D."/>
            <person name="Daum C."/>
            <person name="Ezra D."/>
            <person name="Gonzalez J."/>
            <person name="Henrissat B."/>
            <person name="Kuo A."/>
            <person name="Liang C."/>
            <person name="Lipzen A."/>
            <person name="Lutzoni F."/>
            <person name="Magnuson J."/>
            <person name="Mondo S."/>
            <person name="Nolan M."/>
            <person name="Ohm R."/>
            <person name="Pangilinan J."/>
            <person name="Park H.-J."/>
            <person name="Ramirez L."/>
            <person name="Alfaro M."/>
            <person name="Sun H."/>
            <person name="Tritt A."/>
            <person name="Yoshinaga Y."/>
            <person name="Zwiers L.-H."/>
            <person name="Turgeon B."/>
            <person name="Goodwin S."/>
            <person name="Spatafora J."/>
            <person name="Crous P."/>
            <person name="Grigoriev I."/>
        </authorList>
    </citation>
    <scope>NUCLEOTIDE SEQUENCE</scope>
    <source>
        <strain evidence="2">ATCC 16933</strain>
    </source>
</reference>
<dbReference type="EMBL" id="MU001676">
    <property type="protein sequence ID" value="KAF2459111.1"/>
    <property type="molecule type" value="Genomic_DNA"/>
</dbReference>
<name>A0A6A6P539_9PEZI</name>
<evidence type="ECO:0000313" key="2">
    <source>
        <dbReference type="EMBL" id="KAF2459111.1"/>
    </source>
</evidence>
<feature type="compositionally biased region" description="Polar residues" evidence="1">
    <location>
        <begin position="172"/>
        <end position="184"/>
    </location>
</feature>
<proteinExistence type="predicted"/>
<dbReference type="AlphaFoldDB" id="A0A6A6P539"/>
<feature type="compositionally biased region" description="Basic and acidic residues" evidence="1">
    <location>
        <begin position="140"/>
        <end position="150"/>
    </location>
</feature>
<protein>
    <submittedName>
        <fullName evidence="2">Uncharacterized protein</fullName>
    </submittedName>
</protein>
<keyword evidence="3" id="KW-1185">Reference proteome</keyword>
<sequence>MPPTSITPPAAEPTPADLENAVASAPNTPRDATPPSSNALPTPSLGNMPAADNSSSTGSQVPMGNASNASTTSNLGPEANTPQVQTLPVDNSNSTDNNSPEDKTPPPVNAPPNASANQGSSDASRSSPPASDANTPLGRRAKDSSSRDRTSAAAGRQAHSHASDATARPASPSANHGGNPQGRQLPQKGDPMTHTYKECRVRRRALQIGRELLDLSNAMKETEHPLADRFRVYIVGWFDNWISWDPFKVDVVVRGSEACENVYCQSLTIMDFVEEVLETFLYHITAKILRSQFYQGRRDERLVYADRALQHRTNMWIVGTWDAPLAIQKHIEICKCCIQVLDSLDRAITRKCLDLKEHDIQGGGTPPPTDVYRDILVYVKELENQQMTYLIVGPRQEQLKVLVDTWKVFEKLRSPTKSTWRSMNMTISLRPIKPIRRYDLSESRGLSDEANAYAGFMSREQRGDSVVPASRFY</sequence>
<organism evidence="2 3">
    <name type="scientific">Lineolata rhizophorae</name>
    <dbReference type="NCBI Taxonomy" id="578093"/>
    <lineage>
        <taxon>Eukaryota</taxon>
        <taxon>Fungi</taxon>
        <taxon>Dikarya</taxon>
        <taxon>Ascomycota</taxon>
        <taxon>Pezizomycotina</taxon>
        <taxon>Dothideomycetes</taxon>
        <taxon>Dothideomycetes incertae sedis</taxon>
        <taxon>Lineolatales</taxon>
        <taxon>Lineolataceae</taxon>
        <taxon>Lineolata</taxon>
    </lineage>
</organism>
<feature type="compositionally biased region" description="Polar residues" evidence="1">
    <location>
        <begin position="52"/>
        <end position="98"/>
    </location>
</feature>